<dbReference type="NCBIfam" id="TIGR00836">
    <property type="entry name" value="amt"/>
    <property type="match status" value="1"/>
</dbReference>
<dbReference type="Pfam" id="PF00909">
    <property type="entry name" value="Ammonium_transp"/>
    <property type="match status" value="1"/>
</dbReference>
<evidence type="ECO:0000259" key="10">
    <source>
        <dbReference type="Pfam" id="PF00909"/>
    </source>
</evidence>
<keyword evidence="12" id="KW-1185">Reference proteome</keyword>
<reference evidence="11 12" key="1">
    <citation type="submission" date="2022-07" db="EMBL/GenBank/DDBJ databases">
        <title>Novel species in genus Aeromicrobium.</title>
        <authorList>
            <person name="Ye L."/>
        </authorList>
    </citation>
    <scope>NUCLEOTIDE SEQUENCE [LARGE SCALE GENOMIC DNA]</scope>
    <source>
        <strain evidence="12">zg-Y50</strain>
    </source>
</reference>
<feature type="transmembrane region" description="Helical" evidence="9">
    <location>
        <begin position="289"/>
        <end position="309"/>
    </location>
</feature>
<feature type="transmembrane region" description="Helical" evidence="9">
    <location>
        <begin position="38"/>
        <end position="58"/>
    </location>
</feature>
<dbReference type="Gene3D" id="1.10.3430.10">
    <property type="entry name" value="Ammonium transporter AmtB like domains"/>
    <property type="match status" value="1"/>
</dbReference>
<evidence type="ECO:0000256" key="7">
    <source>
        <dbReference type="ARBA" id="ARBA00023177"/>
    </source>
</evidence>
<dbReference type="RefSeq" id="WP_256766073.1">
    <property type="nucleotide sequence ID" value="NZ_CP101990.1"/>
</dbReference>
<keyword evidence="3 9" id="KW-0813">Transport</keyword>
<evidence type="ECO:0000256" key="3">
    <source>
        <dbReference type="ARBA" id="ARBA00022448"/>
    </source>
</evidence>
<name>A0ABY5KB29_9ACTN</name>
<sequence>MEPGTIWLLICSALVLFMTPGLAFFYGGLVKARSVISMMMLSFGAMGLVFVLWILYGFNMTVAANGGWIDGWLGNPFSDFALSDLSSGENAVGLKDVAFGSTFAVITTALISGAVADRARFFPWMLFAGLWATIVYFPSQGWVWALDGDEAIGWIGSMTIGDAVPIDWAGGTVVHISAGAAALALALVLGKRTVGFSKADAEPHNVPLVLIGAAVLWFGWFGFNTGAAGGDGAVASLIFLNTIAAPAAGILGYIVVEHFKDGKPTAVGAASGLVAGLVAITPACANLTPFWAIVLGLFAGAVCCFAIDLKYKLGYDDSLDVVGLHLVAGFIGCLYLGLFATDTGLFTGGDFDQMIAQIIPAVFVAVFSFAVAFGLGKAIDATIGFRVTEDEEVAGLDNVLHGGAAYKFD</sequence>
<feature type="domain" description="Ammonium transporter AmtB-like" evidence="10">
    <location>
        <begin position="6"/>
        <end position="406"/>
    </location>
</feature>
<feature type="transmembrane region" description="Helical" evidence="9">
    <location>
        <begin position="233"/>
        <end position="254"/>
    </location>
</feature>
<feature type="transmembrane region" description="Helical" evidence="9">
    <location>
        <begin position="97"/>
        <end position="116"/>
    </location>
</feature>
<dbReference type="PANTHER" id="PTHR43029:SF10">
    <property type="entry name" value="AMMONIUM TRANSPORTER MEP2"/>
    <property type="match status" value="1"/>
</dbReference>
<dbReference type="InterPro" id="IPR024041">
    <property type="entry name" value="NH4_transpt_AmtB-like_dom"/>
</dbReference>
<evidence type="ECO:0000256" key="5">
    <source>
        <dbReference type="ARBA" id="ARBA00022989"/>
    </source>
</evidence>
<evidence type="ECO:0000256" key="2">
    <source>
        <dbReference type="ARBA" id="ARBA00005887"/>
    </source>
</evidence>
<feature type="transmembrane region" description="Helical" evidence="9">
    <location>
        <begin position="321"/>
        <end position="340"/>
    </location>
</feature>
<dbReference type="PROSITE" id="PS01219">
    <property type="entry name" value="AMMONIUM_TRANSP"/>
    <property type="match status" value="1"/>
</dbReference>
<evidence type="ECO:0000256" key="4">
    <source>
        <dbReference type="ARBA" id="ARBA00022692"/>
    </source>
</evidence>
<evidence type="ECO:0000256" key="6">
    <source>
        <dbReference type="ARBA" id="ARBA00023136"/>
    </source>
</evidence>
<protein>
    <recommendedName>
        <fullName evidence="8 9">Ammonium transporter</fullName>
    </recommendedName>
</protein>
<dbReference type="InterPro" id="IPR018047">
    <property type="entry name" value="Ammonium_transpt_CS"/>
</dbReference>
<gene>
    <name evidence="11" type="ORF">NP095_09905</name>
</gene>
<comment type="similarity">
    <text evidence="2 9">Belongs to the ammonia transporter channel (TC 1.A.11.2) family.</text>
</comment>
<dbReference type="InterPro" id="IPR001905">
    <property type="entry name" value="Ammonium_transpt"/>
</dbReference>
<feature type="transmembrane region" description="Helical" evidence="9">
    <location>
        <begin position="6"/>
        <end position="26"/>
    </location>
</feature>
<feature type="transmembrane region" description="Helical" evidence="9">
    <location>
        <begin position="208"/>
        <end position="227"/>
    </location>
</feature>
<organism evidence="11 12">
    <name type="scientific">Aeromicrobium duanguangcaii</name>
    <dbReference type="NCBI Taxonomy" id="2968086"/>
    <lineage>
        <taxon>Bacteria</taxon>
        <taxon>Bacillati</taxon>
        <taxon>Actinomycetota</taxon>
        <taxon>Actinomycetes</taxon>
        <taxon>Propionibacteriales</taxon>
        <taxon>Nocardioidaceae</taxon>
        <taxon>Aeromicrobium</taxon>
    </lineage>
</organism>
<dbReference type="EMBL" id="CP101990">
    <property type="protein sequence ID" value="UUI67520.1"/>
    <property type="molecule type" value="Genomic_DNA"/>
</dbReference>
<evidence type="ECO:0000313" key="12">
    <source>
        <dbReference type="Proteomes" id="UP001315860"/>
    </source>
</evidence>
<dbReference type="PANTHER" id="PTHR43029">
    <property type="entry name" value="AMMONIUM TRANSPORTER MEP2"/>
    <property type="match status" value="1"/>
</dbReference>
<comment type="subcellular location">
    <subcellularLocation>
        <location evidence="9">Cell membrane</location>
        <topology evidence="9">Multi-pass membrane protein</topology>
    </subcellularLocation>
    <subcellularLocation>
        <location evidence="1">Membrane</location>
        <topology evidence="1">Multi-pass membrane protein</topology>
    </subcellularLocation>
</comment>
<evidence type="ECO:0000313" key="11">
    <source>
        <dbReference type="EMBL" id="UUI67520.1"/>
    </source>
</evidence>
<dbReference type="Proteomes" id="UP001315860">
    <property type="component" value="Chromosome"/>
</dbReference>
<keyword evidence="5 9" id="KW-1133">Transmembrane helix</keyword>
<keyword evidence="4 9" id="KW-0812">Transmembrane</keyword>
<proteinExistence type="inferred from homology"/>
<keyword evidence="7 9" id="KW-0924">Ammonia transport</keyword>
<evidence type="ECO:0000256" key="8">
    <source>
        <dbReference type="ARBA" id="ARBA00050025"/>
    </source>
</evidence>
<dbReference type="SUPFAM" id="SSF111352">
    <property type="entry name" value="Ammonium transporter"/>
    <property type="match status" value="1"/>
</dbReference>
<feature type="transmembrane region" description="Helical" evidence="9">
    <location>
        <begin position="355"/>
        <end position="376"/>
    </location>
</feature>
<keyword evidence="6 9" id="KW-0472">Membrane</keyword>
<dbReference type="InterPro" id="IPR029020">
    <property type="entry name" value="Ammonium/urea_transptr"/>
</dbReference>
<evidence type="ECO:0000256" key="9">
    <source>
        <dbReference type="RuleBase" id="RU362002"/>
    </source>
</evidence>
<feature type="transmembrane region" description="Helical" evidence="9">
    <location>
        <begin position="121"/>
        <end position="139"/>
    </location>
</feature>
<feature type="transmembrane region" description="Helical" evidence="9">
    <location>
        <begin position="266"/>
        <end position="283"/>
    </location>
</feature>
<accession>A0ABY5KB29</accession>
<feature type="transmembrane region" description="Helical" evidence="9">
    <location>
        <begin position="168"/>
        <end position="188"/>
    </location>
</feature>
<evidence type="ECO:0000256" key="1">
    <source>
        <dbReference type="ARBA" id="ARBA00004141"/>
    </source>
</evidence>